<dbReference type="GO" id="GO:0015627">
    <property type="term" value="C:type II protein secretion system complex"/>
    <property type="evidence" value="ECO:0007669"/>
    <property type="project" value="TreeGrafter"/>
</dbReference>
<dbReference type="PANTHER" id="PTHR21180:SF32">
    <property type="entry name" value="ENDONUCLEASE_EXONUCLEASE_PHOSPHATASE FAMILY DOMAIN-CONTAINING PROTEIN 1"/>
    <property type="match status" value="1"/>
</dbReference>
<dbReference type="STRING" id="1836467.BTR34_03385"/>
<name>A0A1B7ZBB1_9FLAO</name>
<dbReference type="Gene3D" id="1.10.150.280">
    <property type="entry name" value="AF1531-like domain"/>
    <property type="match status" value="2"/>
</dbReference>
<keyword evidence="1" id="KW-0812">Transmembrane</keyword>
<dbReference type="AlphaFoldDB" id="A0A1B7ZBB1"/>
<dbReference type="InterPro" id="IPR010994">
    <property type="entry name" value="RuvA_2-like"/>
</dbReference>
<dbReference type="EMBL" id="LZFP01000010">
    <property type="protein sequence ID" value="OBR39997.1"/>
    <property type="molecule type" value="Genomic_DNA"/>
</dbReference>
<comment type="caution">
    <text evidence="2">The sequence shown here is derived from an EMBL/GenBank/DDBJ whole genome shotgun (WGS) entry which is preliminary data.</text>
</comment>
<sequence length="292" mass="33908">MKNFKSHFKFNKQERSGIFFLCFFLIIVQIGYYIYQPNLNNQPSSLVFDSETQAMIDSLKSEVSTMDTIRVFPFNPNFITDFKGYTLGMSIDEIDRLHNFRNNNEFVNSAEEFQKITKVSDSLLSIISPYFKFPEWTQNKKNNFAFKKNSFLNKDVAEKVTWKDLNATTAEELQQISGIGVKLSARIIKFRDRLGGFLVDEQLYDVYGLEEDVVYRTLNQFKVITKPNIVKINVNTATAAELSKLIYLQKHVAEGIVNYRNLNGSINSLNELKKIEEFPFERIDRIGLYLSL</sequence>
<organism evidence="2 3">
    <name type="scientific">Maribacter hydrothermalis</name>
    <dbReference type="NCBI Taxonomy" id="1836467"/>
    <lineage>
        <taxon>Bacteria</taxon>
        <taxon>Pseudomonadati</taxon>
        <taxon>Bacteroidota</taxon>
        <taxon>Flavobacteriia</taxon>
        <taxon>Flavobacteriales</taxon>
        <taxon>Flavobacteriaceae</taxon>
        <taxon>Maribacter</taxon>
    </lineage>
</organism>
<evidence type="ECO:0000313" key="2">
    <source>
        <dbReference type="EMBL" id="OBR39997.1"/>
    </source>
</evidence>
<dbReference type="Pfam" id="PF12836">
    <property type="entry name" value="HHH_3"/>
    <property type="match status" value="2"/>
</dbReference>
<dbReference type="SUPFAM" id="SSF47781">
    <property type="entry name" value="RuvA domain 2-like"/>
    <property type="match status" value="2"/>
</dbReference>
<accession>A0A1B7ZBB1</accession>
<gene>
    <name evidence="2" type="ORF">A9200_16985</name>
</gene>
<evidence type="ECO:0000256" key="1">
    <source>
        <dbReference type="SAM" id="Phobius"/>
    </source>
</evidence>
<dbReference type="InterPro" id="IPR051675">
    <property type="entry name" value="Endo/Exo/Phosphatase_dom_1"/>
</dbReference>
<proteinExistence type="predicted"/>
<feature type="transmembrane region" description="Helical" evidence="1">
    <location>
        <begin position="16"/>
        <end position="35"/>
    </location>
</feature>
<evidence type="ECO:0000313" key="3">
    <source>
        <dbReference type="Proteomes" id="UP000092164"/>
    </source>
</evidence>
<dbReference type="GO" id="GO:0015628">
    <property type="term" value="P:protein secretion by the type II secretion system"/>
    <property type="evidence" value="ECO:0007669"/>
    <property type="project" value="TreeGrafter"/>
</dbReference>
<dbReference type="Proteomes" id="UP000092164">
    <property type="component" value="Unassembled WGS sequence"/>
</dbReference>
<dbReference type="OrthoDB" id="981124at2"/>
<keyword evidence="1" id="KW-0472">Membrane</keyword>
<evidence type="ECO:0008006" key="4">
    <source>
        <dbReference type="Google" id="ProtNLM"/>
    </source>
</evidence>
<protein>
    <recommendedName>
        <fullName evidence="4">DNA uptake protein ComE</fullName>
    </recommendedName>
</protein>
<dbReference type="KEGG" id="mart:BTR34_03385"/>
<dbReference type="PANTHER" id="PTHR21180">
    <property type="entry name" value="ENDONUCLEASE/EXONUCLEASE/PHOSPHATASE FAMILY DOMAIN-CONTAINING PROTEIN 1"/>
    <property type="match status" value="1"/>
</dbReference>
<keyword evidence="1" id="KW-1133">Transmembrane helix</keyword>
<reference evidence="3" key="1">
    <citation type="submission" date="2016-06" db="EMBL/GenBank/DDBJ databases">
        <authorList>
            <person name="Zhan P."/>
        </authorList>
    </citation>
    <scope>NUCLEOTIDE SEQUENCE [LARGE SCALE GENOMIC DNA]</scope>
    <source>
        <strain evidence="3">T28</strain>
    </source>
</reference>
<keyword evidence="3" id="KW-1185">Reference proteome</keyword>